<evidence type="ECO:0000256" key="4">
    <source>
        <dbReference type="ARBA" id="ARBA00022967"/>
    </source>
</evidence>
<dbReference type="SMART" id="SM00382">
    <property type="entry name" value="AAA"/>
    <property type="match status" value="1"/>
</dbReference>
<evidence type="ECO:0000256" key="2">
    <source>
        <dbReference type="ARBA" id="ARBA00022741"/>
    </source>
</evidence>
<dbReference type="InterPro" id="IPR003439">
    <property type="entry name" value="ABC_transporter-like_ATP-bd"/>
</dbReference>
<dbReference type="InterPro" id="IPR003593">
    <property type="entry name" value="AAA+_ATPase"/>
</dbReference>
<dbReference type="SUPFAM" id="SSF52540">
    <property type="entry name" value="P-loop containing nucleoside triphosphate hydrolases"/>
    <property type="match status" value="1"/>
</dbReference>
<protein>
    <submittedName>
        <fullName evidence="6">ABC-type cobalamin/Fe3+-siderophores transport systems, ATPase components</fullName>
    </submittedName>
</protein>
<dbReference type="AlphaFoldDB" id="A0A0C7NJU4"/>
<dbReference type="RefSeq" id="WP_045087712.1">
    <property type="nucleotide sequence ID" value="NZ_LN824141.1"/>
</dbReference>
<dbReference type="EMBL" id="LN824141">
    <property type="protein sequence ID" value="CEP78216.1"/>
    <property type="molecule type" value="Genomic_DNA"/>
</dbReference>
<dbReference type="GO" id="GO:0016887">
    <property type="term" value="F:ATP hydrolysis activity"/>
    <property type="evidence" value="ECO:0007669"/>
    <property type="project" value="InterPro"/>
</dbReference>
<dbReference type="PROSITE" id="PS50893">
    <property type="entry name" value="ABC_TRANSPORTER_2"/>
    <property type="match status" value="1"/>
</dbReference>
<keyword evidence="2" id="KW-0547">Nucleotide-binding</keyword>
<dbReference type="PANTHER" id="PTHR42794">
    <property type="entry name" value="HEMIN IMPORT ATP-BINDING PROTEIN HMUV"/>
    <property type="match status" value="1"/>
</dbReference>
<gene>
    <name evidence="6" type="primary">fepC</name>
    <name evidence="6" type="ORF">DTL3_0912</name>
</gene>
<name>A0A0C7NJU4_DEFTU</name>
<evidence type="ECO:0000313" key="6">
    <source>
        <dbReference type="EMBL" id="CEP78216.1"/>
    </source>
</evidence>
<evidence type="ECO:0000256" key="1">
    <source>
        <dbReference type="ARBA" id="ARBA00022448"/>
    </source>
</evidence>
<dbReference type="HOGENOM" id="CLU_000604_1_11_0"/>
<evidence type="ECO:0000256" key="3">
    <source>
        <dbReference type="ARBA" id="ARBA00022840"/>
    </source>
</evidence>
<dbReference type="PROSITE" id="PS00211">
    <property type="entry name" value="ABC_TRANSPORTER_1"/>
    <property type="match status" value="1"/>
</dbReference>
<dbReference type="PANTHER" id="PTHR42794:SF1">
    <property type="entry name" value="HEMIN IMPORT ATP-BINDING PROTEIN HMUV"/>
    <property type="match status" value="1"/>
</dbReference>
<dbReference type="STRING" id="1006576.DTL3_0912"/>
<dbReference type="FunFam" id="3.40.50.300:FF:000134">
    <property type="entry name" value="Iron-enterobactin ABC transporter ATP-binding protein"/>
    <property type="match status" value="1"/>
</dbReference>
<evidence type="ECO:0000259" key="5">
    <source>
        <dbReference type="PROSITE" id="PS50893"/>
    </source>
</evidence>
<evidence type="ECO:0000313" key="7">
    <source>
        <dbReference type="Proteomes" id="UP000032809"/>
    </source>
</evidence>
<dbReference type="KEGG" id="dtn:DTL3_0912"/>
<dbReference type="Gene3D" id="3.40.50.300">
    <property type="entry name" value="P-loop containing nucleotide triphosphate hydrolases"/>
    <property type="match status" value="1"/>
</dbReference>
<keyword evidence="1" id="KW-0813">Transport</keyword>
<dbReference type="Proteomes" id="UP000032809">
    <property type="component" value="Chromosome I"/>
</dbReference>
<proteinExistence type="predicted"/>
<keyword evidence="7" id="KW-1185">Reference proteome</keyword>
<dbReference type="Pfam" id="PF00005">
    <property type="entry name" value="ABC_tran"/>
    <property type="match status" value="1"/>
</dbReference>
<sequence length="256" mass="29378">MIDIDKLQFTYNNGFNLYIKKLDIKKGDIVSIIGPNGAGKSTLIKIISKIIKNYTGKIMIENKELSNYSYKELSRKIAIVPQEFNTTFEYDVESVISTARLPYSRRFSFFETQEDKKIINEVLELVGLVKYKNKPFSQLSGGEKQKVMIARAFAQKTPILLLDEFSSHLDPGYTQNLLKLVKSMAEKEGKTVLAVFHDINSAAIFSDKIVVMKDGEIKYQGTPKEIFKETLMKEIFDIEVYIIEHPIKKIPQILYK</sequence>
<dbReference type="InterPro" id="IPR027417">
    <property type="entry name" value="P-loop_NTPase"/>
</dbReference>
<dbReference type="GO" id="GO:0005524">
    <property type="term" value="F:ATP binding"/>
    <property type="evidence" value="ECO:0007669"/>
    <property type="project" value="UniProtKB-KW"/>
</dbReference>
<accession>A0A0C7NJU4</accession>
<reference evidence="7" key="1">
    <citation type="submission" date="2014-11" db="EMBL/GenBank/DDBJ databases">
        <authorList>
            <person name="Wibberg D."/>
        </authorList>
    </citation>
    <scope>NUCLEOTIDE SEQUENCE [LARGE SCALE GENOMIC DNA]</scope>
    <source>
        <strain evidence="7">L3</strain>
    </source>
</reference>
<dbReference type="InterPro" id="IPR017871">
    <property type="entry name" value="ABC_transporter-like_CS"/>
</dbReference>
<dbReference type="CDD" id="cd03214">
    <property type="entry name" value="ABC_Iron-Siderophores_B12_Hemin"/>
    <property type="match status" value="1"/>
</dbReference>
<keyword evidence="4" id="KW-1278">Translocase</keyword>
<dbReference type="OrthoDB" id="9799337at2"/>
<keyword evidence="3" id="KW-0067">ATP-binding</keyword>
<feature type="domain" description="ABC transporter" evidence="5">
    <location>
        <begin position="2"/>
        <end position="239"/>
    </location>
</feature>
<organism evidence="6 7">
    <name type="scientific">Defluviitoga tunisiensis</name>
    <dbReference type="NCBI Taxonomy" id="1006576"/>
    <lineage>
        <taxon>Bacteria</taxon>
        <taxon>Thermotogati</taxon>
        <taxon>Thermotogota</taxon>
        <taxon>Thermotogae</taxon>
        <taxon>Petrotogales</taxon>
        <taxon>Petrotogaceae</taxon>
        <taxon>Defluviitoga</taxon>
    </lineage>
</organism>